<organism evidence="4 5">
    <name type="scientific">Coffea arabica</name>
    <name type="common">Arabian coffee</name>
    <dbReference type="NCBI Taxonomy" id="13443"/>
    <lineage>
        <taxon>Eukaryota</taxon>
        <taxon>Viridiplantae</taxon>
        <taxon>Streptophyta</taxon>
        <taxon>Embryophyta</taxon>
        <taxon>Tracheophyta</taxon>
        <taxon>Spermatophyta</taxon>
        <taxon>Magnoliopsida</taxon>
        <taxon>eudicotyledons</taxon>
        <taxon>Gunneridae</taxon>
        <taxon>Pentapetalae</taxon>
        <taxon>asterids</taxon>
        <taxon>lamiids</taxon>
        <taxon>Gentianales</taxon>
        <taxon>Rubiaceae</taxon>
        <taxon>Ixoroideae</taxon>
        <taxon>Gardenieae complex</taxon>
        <taxon>Bertiereae - Coffeeae clade</taxon>
        <taxon>Coffeeae</taxon>
        <taxon>Coffea</taxon>
    </lineage>
</organism>
<dbReference type="Proteomes" id="UP001652660">
    <property type="component" value="Chromosome 10c"/>
</dbReference>
<evidence type="ECO:0000313" key="5">
    <source>
        <dbReference type="RefSeq" id="XP_027093741.1"/>
    </source>
</evidence>
<dbReference type="AlphaFoldDB" id="A0A6P6UTU8"/>
<sequence length="331" mass="38532">MGNHYTPGYDNLGMGCEGSTTLSEIRKDFDFASQQDNAIPTESISDSQFPPYSTQREVENINLTNEAVEKPDGKRVPWSVDDDKMLASAWLTISNCSIVDNSQKEESFWKRVVDCFNENRKSGPPRKYKTVKSHWHWLSRMVNEFNQHYNRLVGEHHSGWNHDQIKQHARELFHQNNNKHFLHEHVWVLLKNDPKWKVNAPMQRSSKKIRTNENGAYTSSSNVDSNFDIDDNEAREVHPPGQKASKKGKRKAKSKVNEENVSGEFDQIRKMLIQQKEEKLQAMENLANKLESYNFRSDYKILLKDTTSMTDQQLRIHEQMCSILKAKYNIS</sequence>
<evidence type="ECO:0000256" key="2">
    <source>
        <dbReference type="SAM" id="MobiDB-lite"/>
    </source>
</evidence>
<dbReference type="OrthoDB" id="1416910at2759"/>
<feature type="compositionally biased region" description="Polar residues" evidence="2">
    <location>
        <begin position="212"/>
        <end position="225"/>
    </location>
</feature>
<protein>
    <submittedName>
        <fullName evidence="5">Glutathione S-transferase T3-like</fullName>
    </submittedName>
</protein>
<keyword evidence="1" id="KW-0175">Coiled coil</keyword>
<feature type="coiled-coil region" evidence="1">
    <location>
        <begin position="269"/>
        <end position="296"/>
    </location>
</feature>
<reference evidence="4" key="1">
    <citation type="journal article" date="2025" name="Foods">
        <title>Unveiling the Microbial Signatures of Arabica Coffee Cherries: Insights into Ripeness Specific Diversity, Functional Traits, and Implications for Quality and Safety.</title>
        <authorList>
            <consortium name="RefSeq"/>
            <person name="Tenea G.N."/>
            <person name="Cifuentes V."/>
            <person name="Reyes P."/>
            <person name="Cevallos-Vallejos M."/>
        </authorList>
    </citation>
    <scope>NUCLEOTIDE SEQUENCE [LARGE SCALE GENOMIC DNA]</scope>
</reference>
<dbReference type="GeneID" id="113714145"/>
<dbReference type="Pfam" id="PF14303">
    <property type="entry name" value="NAM-associated"/>
    <property type="match status" value="1"/>
</dbReference>
<dbReference type="PANTHER" id="PTHR45023:SF4">
    <property type="entry name" value="GLYCINE-RICH PROTEIN-RELATED"/>
    <property type="match status" value="1"/>
</dbReference>
<feature type="domain" description="No apical meristem-associated C-terminal" evidence="3">
    <location>
        <begin position="179"/>
        <end position="313"/>
    </location>
</feature>
<reference evidence="5" key="2">
    <citation type="submission" date="2025-08" db="UniProtKB">
        <authorList>
            <consortium name="RefSeq"/>
        </authorList>
    </citation>
    <scope>IDENTIFICATION</scope>
    <source>
        <tissue evidence="5">Leaves</tissue>
    </source>
</reference>
<feature type="compositionally biased region" description="Basic residues" evidence="2">
    <location>
        <begin position="244"/>
        <end position="254"/>
    </location>
</feature>
<name>A0A6P6UTU8_COFAR</name>
<feature type="region of interest" description="Disordered" evidence="2">
    <location>
        <begin position="201"/>
        <end position="260"/>
    </location>
</feature>
<proteinExistence type="predicted"/>
<dbReference type="PANTHER" id="PTHR45023">
    <property type="match status" value="1"/>
</dbReference>
<dbReference type="RefSeq" id="XP_027093741.1">
    <property type="nucleotide sequence ID" value="XM_027237940.1"/>
</dbReference>
<evidence type="ECO:0000313" key="4">
    <source>
        <dbReference type="Proteomes" id="UP001652660"/>
    </source>
</evidence>
<keyword evidence="4" id="KW-1185">Reference proteome</keyword>
<evidence type="ECO:0000256" key="1">
    <source>
        <dbReference type="SAM" id="Coils"/>
    </source>
</evidence>
<gene>
    <name evidence="5" type="primary">LOC113714145</name>
</gene>
<evidence type="ECO:0000259" key="3">
    <source>
        <dbReference type="Pfam" id="PF14303"/>
    </source>
</evidence>
<dbReference type="InterPro" id="IPR029466">
    <property type="entry name" value="NAM-associated_C"/>
</dbReference>
<accession>A0A6P6UTU8</accession>